<feature type="region of interest" description="Disordered" evidence="1">
    <location>
        <begin position="307"/>
        <end position="385"/>
    </location>
</feature>
<feature type="signal peptide" evidence="2">
    <location>
        <begin position="1"/>
        <end position="26"/>
    </location>
</feature>
<dbReference type="Proteomes" id="UP000324748">
    <property type="component" value="Unassembled WGS sequence"/>
</dbReference>
<comment type="caution">
    <text evidence="3">The sequence shown here is derived from an EMBL/GenBank/DDBJ whole genome shotgun (WGS) entry which is preliminary data.</text>
</comment>
<feature type="compositionally biased region" description="Polar residues" evidence="1">
    <location>
        <begin position="325"/>
        <end position="341"/>
    </location>
</feature>
<gene>
    <name evidence="3" type="ORF">PGT21_010471</name>
</gene>
<dbReference type="AlphaFoldDB" id="A0A5B0M1E2"/>
<evidence type="ECO:0000313" key="4">
    <source>
        <dbReference type="Proteomes" id="UP000324748"/>
    </source>
</evidence>
<reference evidence="3 4" key="1">
    <citation type="submission" date="2019-05" db="EMBL/GenBank/DDBJ databases">
        <title>Emergence of the Ug99 lineage of the wheat stem rust pathogen through somatic hybridization.</title>
        <authorList>
            <person name="Li F."/>
            <person name="Upadhyaya N.M."/>
            <person name="Sperschneider J."/>
            <person name="Matny O."/>
            <person name="Nguyen-Phuc H."/>
            <person name="Mago R."/>
            <person name="Raley C."/>
            <person name="Miller M.E."/>
            <person name="Silverstein K.A.T."/>
            <person name="Henningsen E."/>
            <person name="Hirsch C.D."/>
            <person name="Visser B."/>
            <person name="Pretorius Z.A."/>
            <person name="Steffenson B.J."/>
            <person name="Schwessinger B."/>
            <person name="Dodds P.N."/>
            <person name="Figueroa M."/>
        </authorList>
    </citation>
    <scope>NUCLEOTIDE SEQUENCE [LARGE SCALE GENOMIC DNA]</scope>
    <source>
        <strain evidence="3">21-0</strain>
    </source>
</reference>
<protein>
    <submittedName>
        <fullName evidence="3">Uncharacterized protein</fullName>
    </submittedName>
</protein>
<feature type="compositionally biased region" description="Polar residues" evidence="1">
    <location>
        <begin position="99"/>
        <end position="113"/>
    </location>
</feature>
<dbReference type="OrthoDB" id="10338309at2759"/>
<evidence type="ECO:0000256" key="1">
    <source>
        <dbReference type="SAM" id="MobiDB-lite"/>
    </source>
</evidence>
<accession>A0A5B0M1E2</accession>
<organism evidence="3 4">
    <name type="scientific">Puccinia graminis f. sp. tritici</name>
    <dbReference type="NCBI Taxonomy" id="56615"/>
    <lineage>
        <taxon>Eukaryota</taxon>
        <taxon>Fungi</taxon>
        <taxon>Dikarya</taxon>
        <taxon>Basidiomycota</taxon>
        <taxon>Pucciniomycotina</taxon>
        <taxon>Pucciniomycetes</taxon>
        <taxon>Pucciniales</taxon>
        <taxon>Pucciniaceae</taxon>
        <taxon>Puccinia</taxon>
    </lineage>
</organism>
<feature type="compositionally biased region" description="Polar residues" evidence="1">
    <location>
        <begin position="141"/>
        <end position="163"/>
    </location>
</feature>
<dbReference type="EMBL" id="VSWC01000171">
    <property type="protein sequence ID" value="KAA1070381.1"/>
    <property type="molecule type" value="Genomic_DNA"/>
</dbReference>
<evidence type="ECO:0000313" key="3">
    <source>
        <dbReference type="EMBL" id="KAA1070381.1"/>
    </source>
</evidence>
<sequence length="385" mass="41780">MKAIYLPLIPMHPLLLLLSFHHLLIAVRSPGLPPAEVISNSAGIGRQARSKALVSPLLPGSQKLPTPLTDSDFHGIGQTLFRPSGSGLTTFKPAEQAPFRSTQSSNIPTTVHSPETAEANRPQAYPLQRPPGIHHKMGSPYNHNPVQNTGRQVSEKSVTTSAPQLHPAQPMAPGRIADQEIPSRNNPSRPALPSNWNIRVKTEKNPITPAPDYPPYYLPKPVPGDAERNVRPETLLTNKPNLPLPHPVLGSKAPRTSVPQVPMTHKLPPGVPNYATRNSQPKENSFLVTSNLPAGSKSEVTNLSKLSTPQQIRIQQAKPPPPLSVKTSSRGPENPISQPNKKVTHQLPVPPFEPIMTVRNPRELTWMSRPSSQPLPAPPADGPIS</sequence>
<evidence type="ECO:0000256" key="2">
    <source>
        <dbReference type="SAM" id="SignalP"/>
    </source>
</evidence>
<keyword evidence="2" id="KW-0732">Signal</keyword>
<keyword evidence="4" id="KW-1185">Reference proteome</keyword>
<feature type="region of interest" description="Disordered" evidence="1">
    <location>
        <begin position="97"/>
        <end position="194"/>
    </location>
</feature>
<feature type="compositionally biased region" description="Pro residues" evidence="1">
    <location>
        <begin position="373"/>
        <end position="385"/>
    </location>
</feature>
<name>A0A5B0M1E2_PUCGR</name>
<proteinExistence type="predicted"/>
<feature type="region of interest" description="Disordered" evidence="1">
    <location>
        <begin position="254"/>
        <end position="280"/>
    </location>
</feature>
<feature type="chain" id="PRO_5022845659" evidence="2">
    <location>
        <begin position="27"/>
        <end position="385"/>
    </location>
</feature>